<dbReference type="Pfam" id="PF07690">
    <property type="entry name" value="MFS_1"/>
    <property type="match status" value="1"/>
</dbReference>
<feature type="transmembrane region" description="Helical" evidence="4">
    <location>
        <begin position="249"/>
        <end position="268"/>
    </location>
</feature>
<dbReference type="GO" id="GO:0022857">
    <property type="term" value="F:transmembrane transporter activity"/>
    <property type="evidence" value="ECO:0007669"/>
    <property type="project" value="InterPro"/>
</dbReference>
<feature type="transmembrane region" description="Helical" evidence="4">
    <location>
        <begin position="172"/>
        <end position="194"/>
    </location>
</feature>
<dbReference type="Proteomes" id="UP000307999">
    <property type="component" value="Unassembled WGS sequence"/>
</dbReference>
<dbReference type="InterPro" id="IPR047769">
    <property type="entry name" value="MFS_ArsJ"/>
</dbReference>
<evidence type="ECO:0000256" key="1">
    <source>
        <dbReference type="ARBA" id="ARBA00022692"/>
    </source>
</evidence>
<evidence type="ECO:0000256" key="2">
    <source>
        <dbReference type="ARBA" id="ARBA00022989"/>
    </source>
</evidence>
<feature type="transmembrane region" description="Helical" evidence="4">
    <location>
        <begin position="50"/>
        <end position="73"/>
    </location>
</feature>
<dbReference type="PANTHER" id="PTHR23547">
    <property type="entry name" value="MAJOR FACILITATOR SUPERFAMILY DOMAIN, GENERAL SUBSTRATE TRANSPORTER"/>
    <property type="match status" value="1"/>
</dbReference>
<evidence type="ECO:0000313" key="5">
    <source>
        <dbReference type="EMBL" id="TKB46889.1"/>
    </source>
</evidence>
<keyword evidence="6" id="KW-1185">Reference proteome</keyword>
<comment type="caution">
    <text evidence="5">The sequence shown here is derived from an EMBL/GenBank/DDBJ whole genome shotgun (WGS) entry which is preliminary data.</text>
</comment>
<proteinExistence type="predicted"/>
<keyword evidence="2 4" id="KW-1133">Transmembrane helix</keyword>
<dbReference type="PANTHER" id="PTHR23547:SF1">
    <property type="entry name" value="MAJOR FACILITATOR SUPERFAMILY MFS_1"/>
    <property type="match status" value="1"/>
</dbReference>
<dbReference type="InterPro" id="IPR011701">
    <property type="entry name" value="MFS"/>
</dbReference>
<dbReference type="OrthoDB" id="186809at2"/>
<protein>
    <submittedName>
        <fullName evidence="5">Organoarsenical effux MFS transporter ArsJ</fullName>
    </submittedName>
</protein>
<dbReference type="EMBL" id="SWDB01000005">
    <property type="protein sequence ID" value="TKB46889.1"/>
    <property type="molecule type" value="Genomic_DNA"/>
</dbReference>
<dbReference type="InterPro" id="IPR036259">
    <property type="entry name" value="MFS_trans_sf"/>
</dbReference>
<feature type="transmembrane region" description="Helical" evidence="4">
    <location>
        <begin position="222"/>
        <end position="243"/>
    </location>
</feature>
<reference evidence="5 6" key="1">
    <citation type="submission" date="2019-04" db="EMBL/GenBank/DDBJ databases">
        <title>Thalassotalea guangxiensis sp. nov., isolated from sediment of the coastal wetland.</title>
        <authorList>
            <person name="Zheng S."/>
            <person name="Zhang D."/>
        </authorList>
    </citation>
    <scope>NUCLEOTIDE SEQUENCE [LARGE SCALE GENOMIC DNA]</scope>
    <source>
        <strain evidence="5 6">ZS-4</strain>
    </source>
</reference>
<feature type="transmembrane region" description="Helical" evidence="4">
    <location>
        <begin position="20"/>
        <end position="38"/>
    </location>
</feature>
<dbReference type="NCBIfam" id="NF033734">
    <property type="entry name" value="MFS_ArsJ"/>
    <property type="match status" value="1"/>
</dbReference>
<dbReference type="RefSeq" id="WP_136734568.1">
    <property type="nucleotide sequence ID" value="NZ_SWDB01000005.1"/>
</dbReference>
<keyword evidence="3 4" id="KW-0472">Membrane</keyword>
<evidence type="ECO:0000256" key="3">
    <source>
        <dbReference type="ARBA" id="ARBA00023136"/>
    </source>
</evidence>
<feature type="transmembrane region" description="Helical" evidence="4">
    <location>
        <begin position="315"/>
        <end position="344"/>
    </location>
</feature>
<keyword evidence="1 4" id="KW-0812">Transmembrane</keyword>
<feature type="transmembrane region" description="Helical" evidence="4">
    <location>
        <begin position="356"/>
        <end position="377"/>
    </location>
</feature>
<dbReference type="SUPFAM" id="SSF103473">
    <property type="entry name" value="MFS general substrate transporter"/>
    <property type="match status" value="1"/>
</dbReference>
<evidence type="ECO:0000256" key="4">
    <source>
        <dbReference type="SAM" id="Phobius"/>
    </source>
</evidence>
<evidence type="ECO:0000313" key="6">
    <source>
        <dbReference type="Proteomes" id="UP000307999"/>
    </source>
</evidence>
<dbReference type="Gene3D" id="1.20.1250.20">
    <property type="entry name" value="MFS general substrate transporter like domains"/>
    <property type="match status" value="2"/>
</dbReference>
<gene>
    <name evidence="5" type="primary">arsJ</name>
    <name evidence="5" type="ORF">E8M12_02805</name>
</gene>
<feature type="transmembrane region" description="Helical" evidence="4">
    <location>
        <begin position="80"/>
        <end position="97"/>
    </location>
</feature>
<feature type="transmembrane region" description="Helical" evidence="4">
    <location>
        <begin position="289"/>
        <end position="309"/>
    </location>
</feature>
<dbReference type="AlphaFoldDB" id="A0A4U1B8A4"/>
<sequence length="417" mass="45890">MIARIQALPDKVRQYLLVTINYWAFTLTDGALRMLVVLHFHELGYDALEIAMLFLFYEFFGVVTNLVGGWLGARIGLNRTMQIGLVLQVIALLMLTLPSEYLFIPWVMAAQALSGIAKDLNKMSAKSSVKHLVSAEQEGRLYKWVAILTGSKNTLKGVGFFLGAVLLTSLGFQYAMLAMALFLLVMAIISASYLKRDMGKASFKAKFKEIFSKSQAINRLSLARMCLFAARDVWFVVALPVYFASQSGWDDWSVGAFMACWVIAYGVVQGMAPKITGRSKRNVVQNATFWGWILTFVTLLLALAFVLYGSESQPLTWVLVAGLILFGFTFAINSSLHSYLIVALAKSDGVSLDVGFYYMANAMGRLIGTLASGFMYLNYGLEACLGSATLLLVISTITVKFVPSPEQPSDSSIQTSI</sequence>
<accession>A0A4U1B8A4</accession>
<organism evidence="5 6">
    <name type="scientific">Thalassotalea mangrovi</name>
    <dbReference type="NCBI Taxonomy" id="2572245"/>
    <lineage>
        <taxon>Bacteria</taxon>
        <taxon>Pseudomonadati</taxon>
        <taxon>Pseudomonadota</taxon>
        <taxon>Gammaproteobacteria</taxon>
        <taxon>Alteromonadales</taxon>
        <taxon>Colwelliaceae</taxon>
        <taxon>Thalassotalea</taxon>
    </lineage>
</organism>
<name>A0A4U1B8A4_9GAMM</name>